<feature type="domain" description="PPIase cyclophilin-type" evidence="5">
    <location>
        <begin position="1"/>
        <end position="120"/>
    </location>
</feature>
<dbReference type="Gene3D" id="2.40.100.10">
    <property type="entry name" value="Cyclophilin-like"/>
    <property type="match status" value="1"/>
</dbReference>
<comment type="function">
    <text evidence="4">PPIases accelerate the folding of proteins. It catalyzes the cis-trans isomerization of proline imidic peptide bonds in oligopeptides.</text>
</comment>
<dbReference type="PRINTS" id="PR00153">
    <property type="entry name" value="CSAPPISMRASE"/>
</dbReference>
<comment type="similarity">
    <text evidence="4">Belongs to the cyclophilin-type PPIase family.</text>
</comment>
<dbReference type="Pfam" id="PF00160">
    <property type="entry name" value="Pro_isomerase"/>
    <property type="match status" value="1"/>
</dbReference>
<dbReference type="PANTHER" id="PTHR45625">
    <property type="entry name" value="PEPTIDYL-PROLYL CIS-TRANS ISOMERASE-RELATED"/>
    <property type="match status" value="1"/>
</dbReference>
<proteinExistence type="inferred from homology"/>
<dbReference type="AlphaFoldDB" id="A0A7S3Y9T0"/>
<dbReference type="GO" id="GO:0071013">
    <property type="term" value="C:catalytic step 2 spliceosome"/>
    <property type="evidence" value="ECO:0007669"/>
    <property type="project" value="TreeGrafter"/>
</dbReference>
<keyword evidence="2 4" id="KW-0697">Rotamase</keyword>
<dbReference type="SUPFAM" id="SSF50891">
    <property type="entry name" value="Cyclophilin-like"/>
    <property type="match status" value="1"/>
</dbReference>
<dbReference type="InterPro" id="IPR020892">
    <property type="entry name" value="Cyclophilin-type_PPIase_CS"/>
</dbReference>
<keyword evidence="3 4" id="KW-0413">Isomerase</keyword>
<name>A0A7S3Y9T0_9EUKA</name>
<evidence type="ECO:0000313" key="6">
    <source>
        <dbReference type="EMBL" id="CAE0645414.1"/>
    </source>
</evidence>
<dbReference type="InterPro" id="IPR044666">
    <property type="entry name" value="Cyclophilin_A-like"/>
</dbReference>
<evidence type="ECO:0000256" key="3">
    <source>
        <dbReference type="ARBA" id="ARBA00023235"/>
    </source>
</evidence>
<evidence type="ECO:0000256" key="4">
    <source>
        <dbReference type="RuleBase" id="RU363019"/>
    </source>
</evidence>
<dbReference type="InterPro" id="IPR029000">
    <property type="entry name" value="Cyclophilin-like_dom_sf"/>
</dbReference>
<dbReference type="EC" id="5.2.1.8" evidence="4"/>
<dbReference type="PANTHER" id="PTHR45625:SF2">
    <property type="entry name" value="PEPTIDYL-PROLYL CIS-TRANS ISOMERASE-LIKE 3"/>
    <property type="match status" value="1"/>
</dbReference>
<evidence type="ECO:0000259" key="5">
    <source>
        <dbReference type="PROSITE" id="PS50072"/>
    </source>
</evidence>
<reference evidence="6" key="1">
    <citation type="submission" date="2021-01" db="EMBL/GenBank/DDBJ databases">
        <authorList>
            <person name="Corre E."/>
            <person name="Pelletier E."/>
            <person name="Niang G."/>
            <person name="Scheremetjew M."/>
            <person name="Finn R."/>
            <person name="Kale V."/>
            <person name="Holt S."/>
            <person name="Cochrane G."/>
            <person name="Meng A."/>
            <person name="Brown T."/>
            <person name="Cohen L."/>
        </authorList>
    </citation>
    <scope>NUCLEOTIDE SEQUENCE</scope>
    <source>
        <strain evidence="6">CCCM811</strain>
    </source>
</reference>
<organism evidence="6">
    <name type="scientific">Lotharella globosa</name>
    <dbReference type="NCBI Taxonomy" id="91324"/>
    <lineage>
        <taxon>Eukaryota</taxon>
        <taxon>Sar</taxon>
        <taxon>Rhizaria</taxon>
        <taxon>Cercozoa</taxon>
        <taxon>Chlorarachniophyceae</taxon>
        <taxon>Lotharella</taxon>
    </lineage>
</organism>
<dbReference type="GO" id="GO:0003755">
    <property type="term" value="F:peptidyl-prolyl cis-trans isomerase activity"/>
    <property type="evidence" value="ECO:0007669"/>
    <property type="project" value="UniProtKB-UniRule"/>
</dbReference>
<dbReference type="PROSITE" id="PS50072">
    <property type="entry name" value="CSA_PPIASE_2"/>
    <property type="match status" value="1"/>
</dbReference>
<dbReference type="InterPro" id="IPR024936">
    <property type="entry name" value="Cyclophilin-type_PPIase"/>
</dbReference>
<comment type="catalytic activity">
    <reaction evidence="1 4">
        <text>[protein]-peptidylproline (omega=180) = [protein]-peptidylproline (omega=0)</text>
        <dbReference type="Rhea" id="RHEA:16237"/>
        <dbReference type="Rhea" id="RHEA-COMP:10747"/>
        <dbReference type="Rhea" id="RHEA-COMP:10748"/>
        <dbReference type="ChEBI" id="CHEBI:83833"/>
        <dbReference type="ChEBI" id="CHEBI:83834"/>
        <dbReference type="EC" id="5.2.1.8"/>
    </reaction>
</comment>
<dbReference type="PROSITE" id="PS00170">
    <property type="entry name" value="CSA_PPIASE_1"/>
    <property type="match status" value="1"/>
</dbReference>
<accession>A0A7S3Y9T0</accession>
<sequence>MAVTLHTTLGDLKLELFCDLCPVTCKNFLALCASGYYNGTIFHRNIAKFMIQGGDPSGTGKGGKSIYGKYFEDEISSVLKHNARGTVSMANRGPNTNGSQFFITYGKQKHLNNVNTVFAK</sequence>
<evidence type="ECO:0000256" key="1">
    <source>
        <dbReference type="ARBA" id="ARBA00000971"/>
    </source>
</evidence>
<dbReference type="EMBL" id="HBIV01001816">
    <property type="protein sequence ID" value="CAE0645414.1"/>
    <property type="molecule type" value="Transcribed_RNA"/>
</dbReference>
<dbReference type="InterPro" id="IPR002130">
    <property type="entry name" value="Cyclophilin-type_PPIase_dom"/>
</dbReference>
<dbReference type="PIRSF" id="PIRSF001467">
    <property type="entry name" value="Peptidylpro_ismrse"/>
    <property type="match status" value="1"/>
</dbReference>
<protein>
    <recommendedName>
        <fullName evidence="4">Peptidyl-prolyl cis-trans isomerase</fullName>
        <shortName evidence="4">PPIase</shortName>
        <ecNumber evidence="4">5.2.1.8</ecNumber>
    </recommendedName>
</protein>
<gene>
    <name evidence="6" type="ORF">LGLO00237_LOCUS1250</name>
</gene>
<dbReference type="GO" id="GO:0006457">
    <property type="term" value="P:protein folding"/>
    <property type="evidence" value="ECO:0007669"/>
    <property type="project" value="InterPro"/>
</dbReference>
<evidence type="ECO:0000256" key="2">
    <source>
        <dbReference type="ARBA" id="ARBA00023110"/>
    </source>
</evidence>